<reference evidence="3" key="1">
    <citation type="journal article" date="2019" name="Int. J. Syst. Evol. Microbiol.">
        <title>The Global Catalogue of Microorganisms (GCM) 10K type strain sequencing project: providing services to taxonomists for standard genome sequencing and annotation.</title>
        <authorList>
            <consortium name="The Broad Institute Genomics Platform"/>
            <consortium name="The Broad Institute Genome Sequencing Center for Infectious Disease"/>
            <person name="Wu L."/>
            <person name="Ma J."/>
        </authorList>
    </citation>
    <scope>NUCLEOTIDE SEQUENCE [LARGE SCALE GENOMIC DNA]</scope>
    <source>
        <strain evidence="3">JCM 13850</strain>
    </source>
</reference>
<dbReference type="InterPro" id="IPR050177">
    <property type="entry name" value="Lipid_A_modif_metabolic_enz"/>
</dbReference>
<dbReference type="RefSeq" id="WP_344267474.1">
    <property type="nucleotide sequence ID" value="NZ_BAAAMR010000025.1"/>
</dbReference>
<gene>
    <name evidence="2" type="ORF">GCM10009727_33460</name>
</gene>
<keyword evidence="3" id="KW-1185">Reference proteome</keyword>
<accession>A0ABP5KY48</accession>
<dbReference type="InterPro" id="IPR001509">
    <property type="entry name" value="Epimerase_deHydtase"/>
</dbReference>
<dbReference type="PANTHER" id="PTHR43245">
    <property type="entry name" value="BIFUNCTIONAL POLYMYXIN RESISTANCE PROTEIN ARNA"/>
    <property type="match status" value="1"/>
</dbReference>
<dbReference type="PANTHER" id="PTHR43245:SF51">
    <property type="entry name" value="SHORT CHAIN DEHYDROGENASE_REDUCTASE FAMILY 42E, MEMBER 2"/>
    <property type="match status" value="1"/>
</dbReference>
<dbReference type="Proteomes" id="UP001501020">
    <property type="component" value="Unassembled WGS sequence"/>
</dbReference>
<dbReference type="Pfam" id="PF01370">
    <property type="entry name" value="Epimerase"/>
    <property type="match status" value="1"/>
</dbReference>
<dbReference type="SUPFAM" id="SSF51735">
    <property type="entry name" value="NAD(P)-binding Rossmann-fold domains"/>
    <property type="match status" value="1"/>
</dbReference>
<evidence type="ECO:0000313" key="3">
    <source>
        <dbReference type="Proteomes" id="UP001501020"/>
    </source>
</evidence>
<organism evidence="2 3">
    <name type="scientific">Actinomadura napierensis</name>
    <dbReference type="NCBI Taxonomy" id="267854"/>
    <lineage>
        <taxon>Bacteria</taxon>
        <taxon>Bacillati</taxon>
        <taxon>Actinomycetota</taxon>
        <taxon>Actinomycetes</taxon>
        <taxon>Streptosporangiales</taxon>
        <taxon>Thermomonosporaceae</taxon>
        <taxon>Actinomadura</taxon>
    </lineage>
</organism>
<proteinExistence type="predicted"/>
<feature type="domain" description="NAD-dependent epimerase/dehydratase" evidence="1">
    <location>
        <begin position="3"/>
        <end position="216"/>
    </location>
</feature>
<sequence length="308" mass="31997">MKVAVTGASGFVGGAVCRALACRDVTTYAFGRRVSVPSGHLAGAAYRAWDLTRGPIPDAPVVDAVVHCAGSVTDWGRPADLFAANLTGTRNAMASFPAARFVHVSTASVYDPFRPSVMATEDQAPVVRYLNAYGASKAAAERLVLGRDAIVLRPHAVYGPGDTTLLPRVLSAVRGPVLPAVGTGRQLISLTSIANLVQACLLAATGPVGSGVFNIADAAPVVIDDAFREILAERGVAARPVYIPVGVARPLAAVAEGAFLLARRPEPPRLTRYAISHLAVERTLDITAAREVLGYAPHATSFAGAAAW</sequence>
<dbReference type="InterPro" id="IPR036291">
    <property type="entry name" value="NAD(P)-bd_dom_sf"/>
</dbReference>
<name>A0ABP5KY48_9ACTN</name>
<evidence type="ECO:0000259" key="1">
    <source>
        <dbReference type="Pfam" id="PF01370"/>
    </source>
</evidence>
<protein>
    <submittedName>
        <fullName evidence="2">NAD(P)-dependent oxidoreductase</fullName>
    </submittedName>
</protein>
<dbReference type="Gene3D" id="3.40.50.720">
    <property type="entry name" value="NAD(P)-binding Rossmann-like Domain"/>
    <property type="match status" value="1"/>
</dbReference>
<evidence type="ECO:0000313" key="2">
    <source>
        <dbReference type="EMBL" id="GAA2137941.1"/>
    </source>
</evidence>
<comment type="caution">
    <text evidence="2">The sequence shown here is derived from an EMBL/GenBank/DDBJ whole genome shotgun (WGS) entry which is preliminary data.</text>
</comment>
<dbReference type="EMBL" id="BAAAMR010000025">
    <property type="protein sequence ID" value="GAA2137941.1"/>
    <property type="molecule type" value="Genomic_DNA"/>
</dbReference>